<dbReference type="PROSITE" id="PS00411">
    <property type="entry name" value="KINESIN_MOTOR_1"/>
    <property type="match status" value="1"/>
</dbReference>
<evidence type="ECO:0000256" key="3">
    <source>
        <dbReference type="PROSITE-ProRule" id="PRU00283"/>
    </source>
</evidence>
<dbReference type="GO" id="GO:0005874">
    <property type="term" value="C:microtubule"/>
    <property type="evidence" value="ECO:0007669"/>
    <property type="project" value="UniProtKB-KW"/>
</dbReference>
<keyword evidence="2 3" id="KW-0067">ATP-binding</keyword>
<dbReference type="Gene3D" id="3.40.850.10">
    <property type="entry name" value="Kinesin motor domain"/>
    <property type="match status" value="1"/>
</dbReference>
<dbReference type="InterPro" id="IPR027417">
    <property type="entry name" value="P-loop_NTPase"/>
</dbReference>
<feature type="region of interest" description="Disordered" evidence="6">
    <location>
        <begin position="1"/>
        <end position="20"/>
    </location>
</feature>
<evidence type="ECO:0000256" key="1">
    <source>
        <dbReference type="ARBA" id="ARBA00022741"/>
    </source>
</evidence>
<dbReference type="GO" id="GO:0007018">
    <property type="term" value="P:microtubule-based movement"/>
    <property type="evidence" value="ECO:0007669"/>
    <property type="project" value="InterPro"/>
</dbReference>
<evidence type="ECO:0000313" key="9">
    <source>
        <dbReference type="Proteomes" id="UP001165085"/>
    </source>
</evidence>
<dbReference type="Pfam" id="PF00225">
    <property type="entry name" value="Kinesin"/>
    <property type="match status" value="1"/>
</dbReference>
<keyword evidence="9" id="KW-1185">Reference proteome</keyword>
<organism evidence="8 9">
    <name type="scientific">Triparma strigata</name>
    <dbReference type="NCBI Taxonomy" id="1606541"/>
    <lineage>
        <taxon>Eukaryota</taxon>
        <taxon>Sar</taxon>
        <taxon>Stramenopiles</taxon>
        <taxon>Ochrophyta</taxon>
        <taxon>Bolidophyceae</taxon>
        <taxon>Parmales</taxon>
        <taxon>Triparmaceae</taxon>
        <taxon>Triparma</taxon>
    </lineage>
</organism>
<accession>A0A9W7C1U6</accession>
<evidence type="ECO:0000256" key="6">
    <source>
        <dbReference type="SAM" id="MobiDB-lite"/>
    </source>
</evidence>
<evidence type="ECO:0000259" key="7">
    <source>
        <dbReference type="PROSITE" id="PS50067"/>
    </source>
</evidence>
<feature type="binding site" evidence="3">
    <location>
        <begin position="125"/>
        <end position="132"/>
    </location>
    <ligand>
        <name>ATP</name>
        <dbReference type="ChEBI" id="CHEBI:30616"/>
    </ligand>
</feature>
<feature type="coiled-coil region" evidence="5">
    <location>
        <begin position="490"/>
        <end position="595"/>
    </location>
</feature>
<keyword evidence="4" id="KW-0493">Microtubule</keyword>
<dbReference type="EMBL" id="BRXY01000516">
    <property type="protein sequence ID" value="GMH98446.1"/>
    <property type="molecule type" value="Genomic_DNA"/>
</dbReference>
<feature type="region of interest" description="Disordered" evidence="6">
    <location>
        <begin position="806"/>
        <end position="827"/>
    </location>
</feature>
<dbReference type="AlphaFoldDB" id="A0A9W7C1U6"/>
<sequence>MEDDRASVASDVTESPLDSQDGADRVKVAVRVRPFTSSELASNTKCIISMSENSTDVLDPTYFSADTSSLDPDHYTRRFNFDHSFWSHVRDDEVYANQESVFNALGEFLLGNALRGYNCSLFAYGQTGSGKTYTMLGMEGGDIGQSGGEEIGIVPRLCQSLFERVKAGMQAGLQKKNEPKPNSKEDKENEGRQVKEPVAQDGRLVRAGVVVSFYEIYNEAVRDLFKDTSGKVSHNLRVREDPKTGVFVENLTSHPVKTYSQVMNLLELGSQARTTASTNMNATSSRSHAVFTLTLRAEIEEPATPGTFHERTSKISLVDLAGSERANSTGATADRLREAANINKSLSTLGDVIKALTKKGQNNIKGQKNFVPYRNSSLTWLLKDSLGGNSKTVMLAAISPSEHHYNETMSTLRYVERAKQIVNNAVVNDGETNPMVLLLRQEINRLRDELFKVDVRFQEQEMVWTNRVQAQQQKFSDKEKRFEEIVTRCVTDKETESARLKSQIDHALNEVLDKDDQLAEVGETLQQARDESAKFQEECERLKNTVTEVEAEMEKKVQAMEAEIDNVKNSMGRKVEEIEGEVHRARRDSQAIEARLSENLQITQQEKDKEVATREEQLLGLQKDLAEEKKLVEGLGDRVKEQEGLLARLKEDRSKDLEEAGVVQAALRKAEGLLGEERELVVDLEAKIKREEAKKGALEKNLQDLNLDVTEREGKAAGRIAELQVELEDSLKEHGVEVARLQGEMAAAMKEAEDKLATVQSKFDEAERNYERALQDIARLEESMGEGKEGYEIKIRGLEGELRLKGEEVESKEEELKSKGEEMDKAVESLSSELRIKGEEMDSTVESLNVELKAKSEEMNSTVESLNAELKAKGEEMDSTVESLNAELKAKGEEMNSTVESLNAELKAKGEAMDSTVESLNAKLKAKGEEMDSTVESLNAELKAKG</sequence>
<feature type="compositionally biased region" description="Basic and acidic residues" evidence="6">
    <location>
        <begin position="175"/>
        <end position="195"/>
    </location>
</feature>
<keyword evidence="1 3" id="KW-0547">Nucleotide-binding</keyword>
<proteinExistence type="inferred from homology"/>
<dbReference type="Gene3D" id="1.20.120.20">
    <property type="entry name" value="Apolipoprotein"/>
    <property type="match status" value="1"/>
</dbReference>
<evidence type="ECO:0000256" key="5">
    <source>
        <dbReference type="SAM" id="Coils"/>
    </source>
</evidence>
<dbReference type="PANTHER" id="PTHR47117">
    <property type="entry name" value="STAR-RELATED LIPID TRANSFER PROTEIN 9"/>
    <property type="match status" value="1"/>
</dbReference>
<feature type="region of interest" description="Disordered" evidence="6">
    <location>
        <begin position="170"/>
        <end position="198"/>
    </location>
</feature>
<evidence type="ECO:0000313" key="8">
    <source>
        <dbReference type="EMBL" id="GMH98446.1"/>
    </source>
</evidence>
<evidence type="ECO:0000256" key="2">
    <source>
        <dbReference type="ARBA" id="ARBA00022840"/>
    </source>
</evidence>
<dbReference type="SMART" id="SM00129">
    <property type="entry name" value="KISc"/>
    <property type="match status" value="1"/>
</dbReference>
<dbReference type="GO" id="GO:0008017">
    <property type="term" value="F:microtubule binding"/>
    <property type="evidence" value="ECO:0007669"/>
    <property type="project" value="InterPro"/>
</dbReference>
<dbReference type="InterPro" id="IPR001752">
    <property type="entry name" value="Kinesin_motor_dom"/>
</dbReference>
<dbReference type="GO" id="GO:0005524">
    <property type="term" value="F:ATP binding"/>
    <property type="evidence" value="ECO:0007669"/>
    <property type="project" value="UniProtKB-UniRule"/>
</dbReference>
<feature type="domain" description="Kinesin motor" evidence="7">
    <location>
        <begin position="25"/>
        <end position="421"/>
    </location>
</feature>
<reference evidence="9" key="1">
    <citation type="journal article" date="2023" name="Commun. Biol.">
        <title>Genome analysis of Parmales, the sister group of diatoms, reveals the evolutionary specialization of diatoms from phago-mixotrophs to photoautotrophs.</title>
        <authorList>
            <person name="Ban H."/>
            <person name="Sato S."/>
            <person name="Yoshikawa S."/>
            <person name="Yamada K."/>
            <person name="Nakamura Y."/>
            <person name="Ichinomiya M."/>
            <person name="Sato N."/>
            <person name="Blanc-Mathieu R."/>
            <person name="Endo H."/>
            <person name="Kuwata A."/>
            <person name="Ogata H."/>
        </authorList>
    </citation>
    <scope>NUCLEOTIDE SEQUENCE [LARGE SCALE GENOMIC DNA]</scope>
    <source>
        <strain evidence="9">NIES 3701</strain>
    </source>
</reference>
<dbReference type="SUPFAM" id="SSF52540">
    <property type="entry name" value="P-loop containing nucleoside triphosphate hydrolases"/>
    <property type="match status" value="1"/>
</dbReference>
<evidence type="ECO:0000256" key="4">
    <source>
        <dbReference type="RuleBase" id="RU000394"/>
    </source>
</evidence>
<dbReference type="PROSITE" id="PS50067">
    <property type="entry name" value="KINESIN_MOTOR_2"/>
    <property type="match status" value="1"/>
</dbReference>
<dbReference type="OrthoDB" id="3176171at2759"/>
<keyword evidence="3 4" id="KW-0505">Motor protein</keyword>
<protein>
    <recommendedName>
        <fullName evidence="4">Kinesin-like protein</fullName>
    </recommendedName>
</protein>
<feature type="non-terminal residue" evidence="8">
    <location>
        <position position="946"/>
    </location>
</feature>
<comment type="similarity">
    <text evidence="3 4">Belongs to the TRAFAC class myosin-kinesin ATPase superfamily. Kinesin family.</text>
</comment>
<name>A0A9W7C1U6_9STRA</name>
<keyword evidence="5" id="KW-0175">Coiled coil</keyword>
<dbReference type="InterPro" id="IPR019821">
    <property type="entry name" value="Kinesin_motor_CS"/>
</dbReference>
<dbReference type="Proteomes" id="UP001165085">
    <property type="component" value="Unassembled WGS sequence"/>
</dbReference>
<dbReference type="GO" id="GO:0003777">
    <property type="term" value="F:microtubule motor activity"/>
    <property type="evidence" value="ECO:0007669"/>
    <property type="project" value="InterPro"/>
</dbReference>
<gene>
    <name evidence="8" type="ORF">TrST_g1833</name>
</gene>
<dbReference type="PRINTS" id="PR00380">
    <property type="entry name" value="KINESINHEAVY"/>
</dbReference>
<dbReference type="InterPro" id="IPR036961">
    <property type="entry name" value="Kinesin_motor_dom_sf"/>
</dbReference>
<comment type="caution">
    <text evidence="8">The sequence shown here is derived from an EMBL/GenBank/DDBJ whole genome shotgun (WGS) entry which is preliminary data.</text>
</comment>